<reference evidence="1 2" key="2">
    <citation type="submission" date="2017-08" db="EMBL/GenBank/DDBJ databases">
        <title>WGS of novel Burkholderia cepaca complex species.</title>
        <authorList>
            <person name="Lipuma J."/>
            <person name="Spilker T."/>
        </authorList>
    </citation>
    <scope>NUCLEOTIDE SEQUENCE [LARGE SCALE GENOMIC DNA]</scope>
    <source>
        <strain evidence="1 2">AU17325</strain>
    </source>
</reference>
<dbReference type="RefSeq" id="WP_089450648.1">
    <property type="nucleotide sequence ID" value="NZ_NKFA01000003.1"/>
</dbReference>
<gene>
    <name evidence="1" type="ORF">CFB84_10570</name>
</gene>
<evidence type="ECO:0000313" key="2">
    <source>
        <dbReference type="Proteomes" id="UP000214600"/>
    </source>
</evidence>
<dbReference type="Proteomes" id="UP000214600">
    <property type="component" value="Unassembled WGS sequence"/>
</dbReference>
<sequence>MKSHIYLLNATQQRYNVYYRLPEVAAAQYADLMPGEQQCVYSGDPQVIDMIIEQLSAYGLMDSAEYNRNLTSANRTRVHLLYRLDKPFSFSDQEAVVRDRAIAQTENAVTELKKEAAAIPSIEKQLTRGKTARKNTVEISAKPVHVLEGDQSLARSAEDIAKFEIIKD</sequence>
<proteinExistence type="predicted"/>
<reference evidence="2" key="1">
    <citation type="submission" date="2017-06" db="EMBL/GenBank/DDBJ databases">
        <authorList>
            <person name="LiPuma J."/>
            <person name="Spilker T."/>
        </authorList>
    </citation>
    <scope>NUCLEOTIDE SEQUENCE [LARGE SCALE GENOMIC DNA]</scope>
    <source>
        <strain evidence="2">AU17325</strain>
    </source>
</reference>
<dbReference type="EMBL" id="NKFA01000003">
    <property type="protein sequence ID" value="OXI49283.1"/>
    <property type="molecule type" value="Genomic_DNA"/>
</dbReference>
<dbReference type="AlphaFoldDB" id="A0A228J388"/>
<comment type="caution">
    <text evidence="1">The sequence shown here is derived from an EMBL/GenBank/DDBJ whole genome shotgun (WGS) entry which is preliminary data.</text>
</comment>
<name>A0A228J388_9BURK</name>
<organism evidence="1 2">
    <name type="scientific">Burkholderia aenigmatica</name>
    <dbReference type="NCBI Taxonomy" id="2015348"/>
    <lineage>
        <taxon>Bacteria</taxon>
        <taxon>Pseudomonadati</taxon>
        <taxon>Pseudomonadota</taxon>
        <taxon>Betaproteobacteria</taxon>
        <taxon>Burkholderiales</taxon>
        <taxon>Burkholderiaceae</taxon>
        <taxon>Burkholderia</taxon>
        <taxon>Burkholderia cepacia complex</taxon>
    </lineage>
</organism>
<protein>
    <submittedName>
        <fullName evidence="1">Uncharacterized protein</fullName>
    </submittedName>
</protein>
<evidence type="ECO:0000313" key="1">
    <source>
        <dbReference type="EMBL" id="OXI49283.1"/>
    </source>
</evidence>
<accession>A0A228J388</accession>